<protein>
    <submittedName>
        <fullName evidence="1">Uncharacterized protein</fullName>
    </submittedName>
</protein>
<dbReference type="Proteomes" id="UP000245870">
    <property type="component" value="Unassembled WGS sequence"/>
</dbReference>
<keyword evidence="2" id="KW-1185">Reference proteome</keyword>
<name>A0A2U0TKA3_9BACT</name>
<reference evidence="1 2" key="1">
    <citation type="submission" date="2018-05" db="EMBL/GenBank/DDBJ databases">
        <title>Genomic Encyclopedia of Type Strains, Phase IV (KMG-IV): sequencing the most valuable type-strain genomes for metagenomic binning, comparative biology and taxonomic classification.</title>
        <authorList>
            <person name="Goeker M."/>
        </authorList>
    </citation>
    <scope>NUCLEOTIDE SEQUENCE [LARGE SCALE GENOMIC DNA]</scope>
    <source>
        <strain evidence="1 2">DSM 100333</strain>
    </source>
</reference>
<dbReference type="RefSeq" id="WP_165815072.1">
    <property type="nucleotide sequence ID" value="NZ_QENY01000032.1"/>
</dbReference>
<gene>
    <name evidence="1" type="ORF">C7379_1328</name>
</gene>
<organism evidence="1 2">
    <name type="scientific">Hallella colorans</name>
    <dbReference type="NCBI Taxonomy" id="1703337"/>
    <lineage>
        <taxon>Bacteria</taxon>
        <taxon>Pseudomonadati</taxon>
        <taxon>Bacteroidota</taxon>
        <taxon>Bacteroidia</taxon>
        <taxon>Bacteroidales</taxon>
        <taxon>Prevotellaceae</taxon>
        <taxon>Hallella</taxon>
    </lineage>
</organism>
<dbReference type="AlphaFoldDB" id="A0A2U0TKA3"/>
<sequence length="46" mass="5208">MKINNNIKTITTFVLVDPSGKIFNDLENISENTEVRAIAIEPQNDF</sequence>
<dbReference type="EMBL" id="QENY01000032">
    <property type="protein sequence ID" value="PVX44032.1"/>
    <property type="molecule type" value="Genomic_DNA"/>
</dbReference>
<evidence type="ECO:0000313" key="2">
    <source>
        <dbReference type="Proteomes" id="UP000245870"/>
    </source>
</evidence>
<comment type="caution">
    <text evidence="1">The sequence shown here is derived from an EMBL/GenBank/DDBJ whole genome shotgun (WGS) entry which is preliminary data.</text>
</comment>
<proteinExistence type="predicted"/>
<accession>A0A2U0TKA3</accession>
<evidence type="ECO:0000313" key="1">
    <source>
        <dbReference type="EMBL" id="PVX44032.1"/>
    </source>
</evidence>